<reference evidence="1" key="1">
    <citation type="journal article" date="2015" name="Nature">
        <title>Complex archaea that bridge the gap between prokaryotes and eukaryotes.</title>
        <authorList>
            <person name="Spang A."/>
            <person name="Saw J.H."/>
            <person name="Jorgensen S.L."/>
            <person name="Zaremba-Niedzwiedzka K."/>
            <person name="Martijn J."/>
            <person name="Lind A.E."/>
            <person name="van Eijk R."/>
            <person name="Schleper C."/>
            <person name="Guy L."/>
            <person name="Ettema T.J."/>
        </authorList>
    </citation>
    <scope>NUCLEOTIDE SEQUENCE</scope>
</reference>
<dbReference type="EMBL" id="LAZR01002232">
    <property type="protein sequence ID" value="KKN32709.1"/>
    <property type="molecule type" value="Genomic_DNA"/>
</dbReference>
<name>A0A0F9PR73_9ZZZZ</name>
<sequence>MRSAVVLVERRGELRPMTRHVVMFSGGVGSWAAAKRVAEKYGTDNLHLLFTDTLMEDADLYRFLAEAAADVGGKFIRVAEGRDPWQVFHDKRFLGNTRIDPCSAILKRNMAMAWVREHCDPSNTVIYLGIDWMEIHRLERSKRFWAPWRVEAPMCEAPLIDKPDILKALEAEGIRQPRLYDMGFPHNNCGGFCIKAGQAHFKLLLEKIPERYGYHEMKEEELRRYLDKNIAILRDRTGGQTNPLTLKELRERVESGRKIDCDDWGGCGCFMDVELAGGREQ</sequence>
<accession>A0A0F9PR73</accession>
<evidence type="ECO:0008006" key="2">
    <source>
        <dbReference type="Google" id="ProtNLM"/>
    </source>
</evidence>
<dbReference type="SUPFAM" id="SSF52402">
    <property type="entry name" value="Adenine nucleotide alpha hydrolases-like"/>
    <property type="match status" value="1"/>
</dbReference>
<comment type="caution">
    <text evidence="1">The sequence shown here is derived from an EMBL/GenBank/DDBJ whole genome shotgun (WGS) entry which is preliminary data.</text>
</comment>
<protein>
    <recommendedName>
        <fullName evidence="2">Phosphoadenosine phosphosulphate reductase domain-containing protein</fullName>
    </recommendedName>
</protein>
<dbReference type="AlphaFoldDB" id="A0A0F9PR73"/>
<gene>
    <name evidence="1" type="ORF">LCGC14_0810950</name>
</gene>
<dbReference type="Gene3D" id="3.40.50.620">
    <property type="entry name" value="HUPs"/>
    <property type="match status" value="1"/>
</dbReference>
<dbReference type="InterPro" id="IPR014729">
    <property type="entry name" value="Rossmann-like_a/b/a_fold"/>
</dbReference>
<organism evidence="1">
    <name type="scientific">marine sediment metagenome</name>
    <dbReference type="NCBI Taxonomy" id="412755"/>
    <lineage>
        <taxon>unclassified sequences</taxon>
        <taxon>metagenomes</taxon>
        <taxon>ecological metagenomes</taxon>
    </lineage>
</organism>
<evidence type="ECO:0000313" key="1">
    <source>
        <dbReference type="EMBL" id="KKN32709.1"/>
    </source>
</evidence>
<proteinExistence type="predicted"/>